<protein>
    <submittedName>
        <fullName evidence="3">ABC transporter substrate-binding protein</fullName>
    </submittedName>
</protein>
<keyword evidence="1" id="KW-0732">Signal</keyword>
<gene>
    <name evidence="3" type="ORF">G3R48_08050</name>
</gene>
<dbReference type="InterPro" id="IPR054828">
    <property type="entry name" value="Vit_B12_bind_prot"/>
</dbReference>
<dbReference type="RefSeq" id="WP_153664404.1">
    <property type="nucleotide sequence ID" value="NZ_JAAIKR010000006.1"/>
</dbReference>
<dbReference type="PANTHER" id="PTHR30535:SF34">
    <property type="entry name" value="MOLYBDATE-BINDING PROTEIN MOLA"/>
    <property type="match status" value="1"/>
</dbReference>
<dbReference type="InterPro" id="IPR050902">
    <property type="entry name" value="ABC_Transporter_SBP"/>
</dbReference>
<comment type="caution">
    <text evidence="3">The sequence shown here is derived from an EMBL/GenBank/DDBJ whole genome shotgun (WGS) entry which is preliminary data.</text>
</comment>
<dbReference type="PANTHER" id="PTHR30535">
    <property type="entry name" value="VITAMIN B12-BINDING PROTEIN"/>
    <property type="match status" value="1"/>
</dbReference>
<dbReference type="Pfam" id="PF01497">
    <property type="entry name" value="Peripla_BP_2"/>
    <property type="match status" value="1"/>
</dbReference>
<dbReference type="Gene3D" id="3.40.50.1980">
    <property type="entry name" value="Nitrogenase molybdenum iron protein domain"/>
    <property type="match status" value="2"/>
</dbReference>
<dbReference type="SUPFAM" id="SSF53807">
    <property type="entry name" value="Helical backbone' metal receptor"/>
    <property type="match status" value="1"/>
</dbReference>
<dbReference type="EMBL" id="JAAIKR010000006">
    <property type="protein sequence ID" value="MBR9727935.1"/>
    <property type="molecule type" value="Genomic_DNA"/>
</dbReference>
<dbReference type="InterPro" id="IPR002491">
    <property type="entry name" value="ABC_transptr_periplasmic_BD"/>
</dbReference>
<name>A0ABS5I1N3_9GAMM</name>
<dbReference type="PROSITE" id="PS50983">
    <property type="entry name" value="FE_B12_PBP"/>
    <property type="match status" value="1"/>
</dbReference>
<evidence type="ECO:0000313" key="4">
    <source>
        <dbReference type="Proteomes" id="UP000811844"/>
    </source>
</evidence>
<evidence type="ECO:0000313" key="3">
    <source>
        <dbReference type="EMBL" id="MBR9727935.1"/>
    </source>
</evidence>
<reference evidence="3 4" key="1">
    <citation type="submission" date="2020-02" db="EMBL/GenBank/DDBJ databases">
        <title>Shewanella WXL01 sp. nov., a marine bacterium isolated from green algae in Luhuitou Fringing Reef (Northern South China Sea).</title>
        <authorList>
            <person name="Wang X."/>
        </authorList>
    </citation>
    <scope>NUCLEOTIDE SEQUENCE [LARGE SCALE GENOMIC DNA]</scope>
    <source>
        <strain evidence="3 4">MCCC 1A01895</strain>
    </source>
</reference>
<accession>A0ABS5I1N3</accession>
<organism evidence="3 4">
    <name type="scientific">Shewanella intestini</name>
    <dbReference type="NCBI Taxonomy" id="2017544"/>
    <lineage>
        <taxon>Bacteria</taxon>
        <taxon>Pseudomonadati</taxon>
        <taxon>Pseudomonadota</taxon>
        <taxon>Gammaproteobacteria</taxon>
        <taxon>Alteromonadales</taxon>
        <taxon>Shewanellaceae</taxon>
        <taxon>Shewanella</taxon>
    </lineage>
</organism>
<feature type="domain" description="Fe/B12 periplasmic-binding" evidence="2">
    <location>
        <begin position="26"/>
        <end position="294"/>
    </location>
</feature>
<proteinExistence type="predicted"/>
<dbReference type="NCBIfam" id="NF038402">
    <property type="entry name" value="TroA_like"/>
    <property type="match status" value="1"/>
</dbReference>
<sequence>MRFISSFIAVCFLVLSPVDGVAKALKVVSLAPSWSHTVADIGAIDTLVGVTRYARFPAAIPQRVKANQIAVVGGFTDINLETILAVSPDLVLTSTSLQLGLKAQLEQHGIKVIHMSGNSLDEVYHKIIQLGEAIAHQQQATALVHNIQSALAQIKQQYAHLPKPKVYYEINYFYKCVPGQDSYITELIELTGATAIFSNREGSAPAVSWDEVVQANPDIVLLPTWPNAKGPSFSGPQAGSGTTTIDEVKQRPNATLVDAVKQDKVMFIDSAITKQPGPSIPDAARILAKAIYGQ</sequence>
<dbReference type="Proteomes" id="UP000811844">
    <property type="component" value="Unassembled WGS sequence"/>
</dbReference>
<keyword evidence="4" id="KW-1185">Reference proteome</keyword>
<evidence type="ECO:0000256" key="1">
    <source>
        <dbReference type="ARBA" id="ARBA00022729"/>
    </source>
</evidence>
<evidence type="ECO:0000259" key="2">
    <source>
        <dbReference type="PROSITE" id="PS50983"/>
    </source>
</evidence>